<keyword evidence="2" id="KW-1185">Reference proteome</keyword>
<protein>
    <recommendedName>
        <fullName evidence="3">Aminoglycoside nucleotidyltransferase</fullName>
    </recommendedName>
</protein>
<dbReference type="InterPro" id="IPR019646">
    <property type="entry name" value="Aminoglyc_AdlTrfase"/>
</dbReference>
<dbReference type="STRING" id="383372.Rcas_1048"/>
<dbReference type="eggNOG" id="COG0617">
    <property type="taxonomic scope" value="Bacteria"/>
</dbReference>
<name>A7NI50_ROSCS</name>
<evidence type="ECO:0000313" key="1">
    <source>
        <dbReference type="EMBL" id="ABU57150.1"/>
    </source>
</evidence>
<organism evidence="1 2">
    <name type="scientific">Roseiflexus castenholzii (strain DSM 13941 / HLO8)</name>
    <dbReference type="NCBI Taxonomy" id="383372"/>
    <lineage>
        <taxon>Bacteria</taxon>
        <taxon>Bacillati</taxon>
        <taxon>Chloroflexota</taxon>
        <taxon>Chloroflexia</taxon>
        <taxon>Chloroflexales</taxon>
        <taxon>Roseiflexineae</taxon>
        <taxon>Roseiflexaceae</taxon>
        <taxon>Roseiflexus</taxon>
    </lineage>
</organism>
<dbReference type="KEGG" id="rca:Rcas_1048"/>
<dbReference type="Proteomes" id="UP000000263">
    <property type="component" value="Chromosome"/>
</dbReference>
<gene>
    <name evidence="1" type="ordered locus">Rcas_1048</name>
</gene>
<dbReference type="EMBL" id="CP000804">
    <property type="protein sequence ID" value="ABU57150.1"/>
    <property type="molecule type" value="Genomic_DNA"/>
</dbReference>
<evidence type="ECO:0008006" key="3">
    <source>
        <dbReference type="Google" id="ProtNLM"/>
    </source>
</evidence>
<reference evidence="1 2" key="1">
    <citation type="submission" date="2007-08" db="EMBL/GenBank/DDBJ databases">
        <title>Complete sequence of Roseiflexus castenholzii DSM 13941.</title>
        <authorList>
            <consortium name="US DOE Joint Genome Institute"/>
            <person name="Copeland A."/>
            <person name="Lucas S."/>
            <person name="Lapidus A."/>
            <person name="Barry K."/>
            <person name="Glavina del Rio T."/>
            <person name="Dalin E."/>
            <person name="Tice H."/>
            <person name="Pitluck S."/>
            <person name="Thompson L.S."/>
            <person name="Brettin T."/>
            <person name="Bruce D."/>
            <person name="Detter J.C."/>
            <person name="Han C."/>
            <person name="Tapia R."/>
            <person name="Schmutz J."/>
            <person name="Larimer F."/>
            <person name="Land M."/>
            <person name="Hauser L."/>
            <person name="Kyrpides N."/>
            <person name="Mikhailova N."/>
            <person name="Bryant D.A."/>
            <person name="Hanada S."/>
            <person name="Tsukatani Y."/>
            <person name="Richardson P."/>
        </authorList>
    </citation>
    <scope>NUCLEOTIDE SEQUENCE [LARGE SCALE GENOMIC DNA]</scope>
    <source>
        <strain evidence="2">DSM 13941 / HLO8</strain>
    </source>
</reference>
<dbReference type="Gene3D" id="3.30.460.40">
    <property type="match status" value="1"/>
</dbReference>
<dbReference type="InterPro" id="IPR043519">
    <property type="entry name" value="NT_sf"/>
</dbReference>
<sequence>MRYGIMANAMNDSESSLSSPASEMKAQDVIEILRVFEHHGIEVHVDGGWAVDALLGQQTRPHADLDIAIQHKDAPLVRALLAAQGFREIPRDDSWECNVVLEDERGRQIDIHSYTFDAAGNHVYGVPYPLGFVMPVEYAIFEDKTE</sequence>
<accession>A7NI50</accession>
<evidence type="ECO:0000313" key="2">
    <source>
        <dbReference type="Proteomes" id="UP000000263"/>
    </source>
</evidence>
<proteinExistence type="predicted"/>
<dbReference type="HOGENOM" id="CLU_1776010_0_0_0"/>
<dbReference type="AlphaFoldDB" id="A7NI50"/>
<dbReference type="Pfam" id="PF10706">
    <property type="entry name" value="Aminoglyc_resit"/>
    <property type="match status" value="1"/>
</dbReference>
<dbReference type="SUPFAM" id="SSF81301">
    <property type="entry name" value="Nucleotidyltransferase"/>
    <property type="match status" value="1"/>
</dbReference>